<dbReference type="PANTHER" id="PTHR42055:SF1">
    <property type="entry name" value="YALI0E03476P"/>
    <property type="match status" value="1"/>
</dbReference>
<dbReference type="AlphaFoldDB" id="A0A6A6UTH4"/>
<evidence type="ECO:0000313" key="2">
    <source>
        <dbReference type="Proteomes" id="UP000799440"/>
    </source>
</evidence>
<proteinExistence type="predicted"/>
<organism evidence="1 2">
    <name type="scientific">Sporormia fimetaria CBS 119925</name>
    <dbReference type="NCBI Taxonomy" id="1340428"/>
    <lineage>
        <taxon>Eukaryota</taxon>
        <taxon>Fungi</taxon>
        <taxon>Dikarya</taxon>
        <taxon>Ascomycota</taxon>
        <taxon>Pezizomycotina</taxon>
        <taxon>Dothideomycetes</taxon>
        <taxon>Pleosporomycetidae</taxon>
        <taxon>Pleosporales</taxon>
        <taxon>Sporormiaceae</taxon>
        <taxon>Sporormia</taxon>
    </lineage>
</organism>
<keyword evidence="2" id="KW-1185">Reference proteome</keyword>
<protein>
    <submittedName>
        <fullName evidence="1">Uncharacterized protein</fullName>
    </submittedName>
</protein>
<sequence>MTVAIIRPEPNRKEIEVALRRYSWAHRFLVFPGILSVCTNEPDYFNSRDRTLRTCIARMDDPGRPSCAFPSHHSKGRRVHLLVQQTQEILFTEILFLSITLFLFGPPSTADLPTYDTIADAVKNPQLPNLQLPELPELPNLPQPFGPPTHDARAEQNSNSTGAYRLINYIQNYKWHNPFSKDVADENTTVLPPLMERPSIYTFFEPRKKQSKELAEPENRLILAWRRAWWAQGFKPQVLSRAEAMGHPQYEIVQRLIAGSASSYPRFLVKISTHALSRLRECAHSSTV</sequence>
<accession>A0A6A6UTH4</accession>
<dbReference type="OrthoDB" id="5312133at2759"/>
<dbReference type="EMBL" id="MU006640">
    <property type="protein sequence ID" value="KAF2741642.1"/>
    <property type="molecule type" value="Genomic_DNA"/>
</dbReference>
<evidence type="ECO:0000313" key="1">
    <source>
        <dbReference type="EMBL" id="KAF2741642.1"/>
    </source>
</evidence>
<dbReference type="Proteomes" id="UP000799440">
    <property type="component" value="Unassembled WGS sequence"/>
</dbReference>
<gene>
    <name evidence="1" type="ORF">M011DRAFT_515541</name>
</gene>
<dbReference type="PANTHER" id="PTHR42055">
    <property type="entry name" value="YALI0E03476P"/>
    <property type="match status" value="1"/>
</dbReference>
<name>A0A6A6UTH4_9PLEO</name>
<reference evidence="1" key="1">
    <citation type="journal article" date="2020" name="Stud. Mycol.">
        <title>101 Dothideomycetes genomes: a test case for predicting lifestyles and emergence of pathogens.</title>
        <authorList>
            <person name="Haridas S."/>
            <person name="Albert R."/>
            <person name="Binder M."/>
            <person name="Bloem J."/>
            <person name="Labutti K."/>
            <person name="Salamov A."/>
            <person name="Andreopoulos B."/>
            <person name="Baker S."/>
            <person name="Barry K."/>
            <person name="Bills G."/>
            <person name="Bluhm B."/>
            <person name="Cannon C."/>
            <person name="Castanera R."/>
            <person name="Culley D."/>
            <person name="Daum C."/>
            <person name="Ezra D."/>
            <person name="Gonzalez J."/>
            <person name="Henrissat B."/>
            <person name="Kuo A."/>
            <person name="Liang C."/>
            <person name="Lipzen A."/>
            <person name="Lutzoni F."/>
            <person name="Magnuson J."/>
            <person name="Mondo S."/>
            <person name="Nolan M."/>
            <person name="Ohm R."/>
            <person name="Pangilinan J."/>
            <person name="Park H.-J."/>
            <person name="Ramirez L."/>
            <person name="Alfaro M."/>
            <person name="Sun H."/>
            <person name="Tritt A."/>
            <person name="Yoshinaga Y."/>
            <person name="Zwiers L.-H."/>
            <person name="Turgeon B."/>
            <person name="Goodwin S."/>
            <person name="Spatafora J."/>
            <person name="Crous P."/>
            <person name="Grigoriev I."/>
        </authorList>
    </citation>
    <scope>NUCLEOTIDE SEQUENCE</scope>
    <source>
        <strain evidence="1">CBS 119925</strain>
    </source>
</reference>